<dbReference type="Proteomes" id="UP000276133">
    <property type="component" value="Unassembled WGS sequence"/>
</dbReference>
<accession>A0A3M7PWR4</accession>
<name>A0A3M7PWR4_BRAPC</name>
<dbReference type="AlphaFoldDB" id="A0A3M7PWR4"/>
<evidence type="ECO:0000313" key="1">
    <source>
        <dbReference type="EMBL" id="RNA03557.1"/>
    </source>
</evidence>
<protein>
    <submittedName>
        <fullName evidence="1">Uncharacterized protein</fullName>
    </submittedName>
</protein>
<evidence type="ECO:0000313" key="2">
    <source>
        <dbReference type="Proteomes" id="UP000276133"/>
    </source>
</evidence>
<gene>
    <name evidence="1" type="ORF">BpHYR1_040205</name>
</gene>
<keyword evidence="2" id="KW-1185">Reference proteome</keyword>
<organism evidence="1 2">
    <name type="scientific">Brachionus plicatilis</name>
    <name type="common">Marine rotifer</name>
    <name type="synonym">Brachionus muelleri</name>
    <dbReference type="NCBI Taxonomy" id="10195"/>
    <lineage>
        <taxon>Eukaryota</taxon>
        <taxon>Metazoa</taxon>
        <taxon>Spiralia</taxon>
        <taxon>Gnathifera</taxon>
        <taxon>Rotifera</taxon>
        <taxon>Eurotatoria</taxon>
        <taxon>Monogononta</taxon>
        <taxon>Pseudotrocha</taxon>
        <taxon>Ploima</taxon>
        <taxon>Brachionidae</taxon>
        <taxon>Brachionus</taxon>
    </lineage>
</organism>
<reference evidence="1 2" key="1">
    <citation type="journal article" date="2018" name="Sci. Rep.">
        <title>Genomic signatures of local adaptation to the degree of environmental predictability in rotifers.</title>
        <authorList>
            <person name="Franch-Gras L."/>
            <person name="Hahn C."/>
            <person name="Garcia-Roger E.M."/>
            <person name="Carmona M.J."/>
            <person name="Serra M."/>
            <person name="Gomez A."/>
        </authorList>
    </citation>
    <scope>NUCLEOTIDE SEQUENCE [LARGE SCALE GENOMIC DNA]</scope>
    <source>
        <strain evidence="1">HYR1</strain>
    </source>
</reference>
<proteinExistence type="predicted"/>
<sequence>MLGSFALKLVKSDVEVIVLIFTCTNWSKLRSASVKLVLSLFEPISLSPLLADEKVEYKITASHKTRETMLDASSTCEDGEYGLTGLVVVAGLMVLMLVFTLDGPCKPLDDPGKIPDSGNILSIKKKKLLCSIRLFIILEF</sequence>
<comment type="caution">
    <text evidence="1">The sequence shown here is derived from an EMBL/GenBank/DDBJ whole genome shotgun (WGS) entry which is preliminary data.</text>
</comment>
<dbReference type="EMBL" id="REGN01008448">
    <property type="protein sequence ID" value="RNA03557.1"/>
    <property type="molecule type" value="Genomic_DNA"/>
</dbReference>